<dbReference type="InterPro" id="IPR023828">
    <property type="entry name" value="Peptidase_S8_Ser-AS"/>
</dbReference>
<dbReference type="PROSITE" id="PS51892">
    <property type="entry name" value="SUBTILASE"/>
    <property type="match status" value="1"/>
</dbReference>
<dbReference type="InterPro" id="IPR050131">
    <property type="entry name" value="Peptidase_S8_subtilisin-like"/>
</dbReference>
<keyword evidence="4 5" id="KW-0720">Serine protease</keyword>
<dbReference type="CDD" id="cd04077">
    <property type="entry name" value="Peptidases_S8_PCSK9_ProteinaseK_like"/>
    <property type="match status" value="1"/>
</dbReference>
<keyword evidence="2 5" id="KW-0645">Protease</keyword>
<keyword evidence="7" id="KW-0732">Signal</keyword>
<dbReference type="InterPro" id="IPR010259">
    <property type="entry name" value="S8pro/Inhibitor_I9"/>
</dbReference>
<feature type="active site" description="Charge relay system" evidence="5">
    <location>
        <position position="344"/>
    </location>
</feature>
<dbReference type="InterPro" id="IPR023827">
    <property type="entry name" value="Peptidase_S8_Asp-AS"/>
</dbReference>
<dbReference type="InterPro" id="IPR022398">
    <property type="entry name" value="Peptidase_S8_His-AS"/>
</dbReference>
<dbReference type="PROSITE" id="PS00137">
    <property type="entry name" value="SUBTILASE_HIS"/>
    <property type="match status" value="1"/>
</dbReference>
<protein>
    <submittedName>
        <fullName evidence="9">S8 family serine peptidase</fullName>
    </submittedName>
</protein>
<evidence type="ECO:0000256" key="5">
    <source>
        <dbReference type="PROSITE-ProRule" id="PRU01240"/>
    </source>
</evidence>
<evidence type="ECO:0000259" key="8">
    <source>
        <dbReference type="PROSITE" id="PS51829"/>
    </source>
</evidence>
<dbReference type="PROSITE" id="PS00136">
    <property type="entry name" value="SUBTILASE_ASP"/>
    <property type="match status" value="1"/>
</dbReference>
<dbReference type="RefSeq" id="WP_380639080.1">
    <property type="nucleotide sequence ID" value="NZ_JBHSQO010000031.1"/>
</dbReference>
<name>A0ABW1PB86_9PSEU</name>
<dbReference type="Pfam" id="PF01483">
    <property type="entry name" value="P_proprotein"/>
    <property type="match status" value="1"/>
</dbReference>
<dbReference type="InterPro" id="IPR000209">
    <property type="entry name" value="Peptidase_S8/S53_dom"/>
</dbReference>
<dbReference type="Gene3D" id="3.30.70.80">
    <property type="entry name" value="Peptidase S8 propeptide/proteinase inhibitor I9"/>
    <property type="match status" value="1"/>
</dbReference>
<dbReference type="SUPFAM" id="SSF52743">
    <property type="entry name" value="Subtilisin-like"/>
    <property type="match status" value="1"/>
</dbReference>
<dbReference type="InterPro" id="IPR002884">
    <property type="entry name" value="P_dom"/>
</dbReference>
<dbReference type="PRINTS" id="PR00723">
    <property type="entry name" value="SUBTILISIN"/>
</dbReference>
<evidence type="ECO:0000256" key="4">
    <source>
        <dbReference type="ARBA" id="ARBA00022825"/>
    </source>
</evidence>
<proteinExistence type="inferred from homology"/>
<evidence type="ECO:0000313" key="9">
    <source>
        <dbReference type="EMBL" id="MFC6092655.1"/>
    </source>
</evidence>
<sequence>MRHDRSTRRRVVTACLATAALLLAGVGSGYAAGPPEGEILGVGKPGAVKDSYIVVLRADSISAQQTEVQANDLAHRYGGSVKLTYTATVRGFSVTMNEEQARRLAADPAVAYVEQDALAHATTTQDNPTWGLDRVDQEDLPLDSKYTYASAGAGVTAYVIDTGIHKAHTDFGGRVTDGRDLVDGDGVAQDCHGHGTHVAGTIGSTTYGVAKAVELVAVRVLNCQGSGQWSQVVGGIDWVAQNAVKPAVANLSLGGSADTTVDSAVKRLVAAGVTTAVASGNDNRDACSTSPARVPEAITVNAVESSDQRSSFSNYGTCTDIFAPGTGITSTWHTGSTNSISGTSMASPHVAGAAALYLSAAAGVNAQATPAQVAKALTDHAASGVVENSGSGSPNRLLHTGFIGGDDPDQPACPGGSNADDVAIPDAGEAVTSAISVTGCAGAGTAATRVEVDIAHTYTADLAVDLIAPSGEVYVLRKSGGVGSSSGIHETFSPDTSGETRNGTWKLQVKDVYTHDTGKIEGWSLTF</sequence>
<keyword evidence="10" id="KW-1185">Reference proteome</keyword>
<evidence type="ECO:0000313" key="10">
    <source>
        <dbReference type="Proteomes" id="UP001596220"/>
    </source>
</evidence>
<dbReference type="Gene3D" id="3.40.50.200">
    <property type="entry name" value="Peptidase S8/S53 domain"/>
    <property type="match status" value="1"/>
</dbReference>
<dbReference type="PANTHER" id="PTHR43806:SF11">
    <property type="entry name" value="CEREVISIN-RELATED"/>
    <property type="match status" value="1"/>
</dbReference>
<dbReference type="Gene3D" id="2.60.120.260">
    <property type="entry name" value="Galactose-binding domain-like"/>
    <property type="match status" value="1"/>
</dbReference>
<dbReference type="Proteomes" id="UP001596220">
    <property type="component" value="Unassembled WGS sequence"/>
</dbReference>
<dbReference type="Pfam" id="PF00082">
    <property type="entry name" value="Peptidase_S8"/>
    <property type="match status" value="1"/>
</dbReference>
<dbReference type="PROSITE" id="PS00138">
    <property type="entry name" value="SUBTILASE_SER"/>
    <property type="match status" value="1"/>
</dbReference>
<reference evidence="10" key="1">
    <citation type="journal article" date="2019" name="Int. J. Syst. Evol. Microbiol.">
        <title>The Global Catalogue of Microorganisms (GCM) 10K type strain sequencing project: providing services to taxonomists for standard genome sequencing and annotation.</title>
        <authorList>
            <consortium name="The Broad Institute Genomics Platform"/>
            <consortium name="The Broad Institute Genome Sequencing Center for Infectious Disease"/>
            <person name="Wu L."/>
            <person name="Ma J."/>
        </authorList>
    </citation>
    <scope>NUCLEOTIDE SEQUENCE [LARGE SCALE GENOMIC DNA]</scope>
    <source>
        <strain evidence="10">CGMCC 4.7246</strain>
    </source>
</reference>
<evidence type="ECO:0000256" key="7">
    <source>
        <dbReference type="SAM" id="SignalP"/>
    </source>
</evidence>
<dbReference type="Pfam" id="PF05922">
    <property type="entry name" value="Inhibitor_I9"/>
    <property type="match status" value="1"/>
</dbReference>
<comment type="caution">
    <text evidence="9">The sequence shown here is derived from an EMBL/GenBank/DDBJ whole genome shotgun (WGS) entry which is preliminary data.</text>
</comment>
<accession>A0ABW1PB86</accession>
<gene>
    <name evidence="9" type="ORF">ACFP3R_25550</name>
</gene>
<comment type="similarity">
    <text evidence="1 5 6">Belongs to the peptidase S8 family.</text>
</comment>
<evidence type="ECO:0000256" key="2">
    <source>
        <dbReference type="ARBA" id="ARBA00022670"/>
    </source>
</evidence>
<dbReference type="InterPro" id="IPR036852">
    <property type="entry name" value="Peptidase_S8/S53_dom_sf"/>
</dbReference>
<evidence type="ECO:0000256" key="3">
    <source>
        <dbReference type="ARBA" id="ARBA00022801"/>
    </source>
</evidence>
<organism evidence="9 10">
    <name type="scientific">Saccharothrix lopnurensis</name>
    <dbReference type="NCBI Taxonomy" id="1670621"/>
    <lineage>
        <taxon>Bacteria</taxon>
        <taxon>Bacillati</taxon>
        <taxon>Actinomycetota</taxon>
        <taxon>Actinomycetes</taxon>
        <taxon>Pseudonocardiales</taxon>
        <taxon>Pseudonocardiaceae</taxon>
        <taxon>Saccharothrix</taxon>
    </lineage>
</organism>
<feature type="chain" id="PRO_5045378471" evidence="7">
    <location>
        <begin position="32"/>
        <end position="527"/>
    </location>
</feature>
<dbReference type="InterPro" id="IPR037045">
    <property type="entry name" value="S8pro/Inhibitor_I9_sf"/>
</dbReference>
<feature type="active site" description="Charge relay system" evidence="5">
    <location>
        <position position="161"/>
    </location>
</feature>
<keyword evidence="3 5" id="KW-0378">Hydrolase</keyword>
<feature type="signal peptide" evidence="7">
    <location>
        <begin position="1"/>
        <end position="31"/>
    </location>
</feature>
<dbReference type="InterPro" id="IPR034193">
    <property type="entry name" value="PCSK9_ProteinaseK-like"/>
</dbReference>
<dbReference type="SUPFAM" id="SSF49785">
    <property type="entry name" value="Galactose-binding domain-like"/>
    <property type="match status" value="1"/>
</dbReference>
<feature type="active site" description="Charge relay system" evidence="5">
    <location>
        <position position="194"/>
    </location>
</feature>
<dbReference type="PANTHER" id="PTHR43806">
    <property type="entry name" value="PEPTIDASE S8"/>
    <property type="match status" value="1"/>
</dbReference>
<dbReference type="InterPro" id="IPR015500">
    <property type="entry name" value="Peptidase_S8_subtilisin-rel"/>
</dbReference>
<dbReference type="SUPFAM" id="SSF54897">
    <property type="entry name" value="Protease propeptides/inhibitors"/>
    <property type="match status" value="1"/>
</dbReference>
<dbReference type="PROSITE" id="PS51829">
    <property type="entry name" value="P_HOMO_B"/>
    <property type="match status" value="1"/>
</dbReference>
<feature type="domain" description="P/Homo B" evidence="8">
    <location>
        <begin position="406"/>
        <end position="527"/>
    </location>
</feature>
<dbReference type="InterPro" id="IPR008979">
    <property type="entry name" value="Galactose-bd-like_sf"/>
</dbReference>
<dbReference type="EMBL" id="JBHSQO010000031">
    <property type="protein sequence ID" value="MFC6092655.1"/>
    <property type="molecule type" value="Genomic_DNA"/>
</dbReference>
<evidence type="ECO:0000256" key="6">
    <source>
        <dbReference type="RuleBase" id="RU003355"/>
    </source>
</evidence>
<evidence type="ECO:0000256" key="1">
    <source>
        <dbReference type="ARBA" id="ARBA00011073"/>
    </source>
</evidence>